<dbReference type="EMBL" id="UZAJ01006538">
    <property type="protein sequence ID" value="VDO47605.1"/>
    <property type="molecule type" value="Genomic_DNA"/>
</dbReference>
<dbReference type="STRING" id="387005.A0A183HGU5"/>
<evidence type="ECO:0000256" key="1">
    <source>
        <dbReference type="SAM" id="MobiDB-lite"/>
    </source>
</evidence>
<proteinExistence type="predicted"/>
<dbReference type="WBParaSite" id="OFLC_0000670601-mRNA-1">
    <property type="protein sequence ID" value="OFLC_0000670601-mRNA-1"/>
    <property type="gene ID" value="OFLC_0000670601"/>
</dbReference>
<name>A0A183HGU5_9BILA</name>
<accession>A0A183HGU5</accession>
<organism evidence="4">
    <name type="scientific">Onchocerca flexuosa</name>
    <dbReference type="NCBI Taxonomy" id="387005"/>
    <lineage>
        <taxon>Eukaryota</taxon>
        <taxon>Metazoa</taxon>
        <taxon>Ecdysozoa</taxon>
        <taxon>Nematoda</taxon>
        <taxon>Chromadorea</taxon>
        <taxon>Rhabditida</taxon>
        <taxon>Spirurina</taxon>
        <taxon>Spiruromorpha</taxon>
        <taxon>Filarioidea</taxon>
        <taxon>Onchocercidae</taxon>
        <taxon>Onchocerca</taxon>
    </lineage>
</organism>
<gene>
    <name evidence="2" type="ORF">OFLC_LOCUS6706</name>
</gene>
<feature type="compositionally biased region" description="Polar residues" evidence="1">
    <location>
        <begin position="321"/>
        <end position="332"/>
    </location>
</feature>
<dbReference type="Proteomes" id="UP000267606">
    <property type="component" value="Unassembled WGS sequence"/>
</dbReference>
<protein>
    <submittedName>
        <fullName evidence="4">DUF4704 domain-containing protein</fullName>
    </submittedName>
</protein>
<evidence type="ECO:0000313" key="2">
    <source>
        <dbReference type="EMBL" id="VDO47605.1"/>
    </source>
</evidence>
<evidence type="ECO:0000313" key="4">
    <source>
        <dbReference type="WBParaSite" id="OFLC_0000670601-mRNA-1"/>
    </source>
</evidence>
<feature type="compositionally biased region" description="Acidic residues" evidence="1">
    <location>
        <begin position="296"/>
        <end position="313"/>
    </location>
</feature>
<reference evidence="4" key="1">
    <citation type="submission" date="2016-06" db="UniProtKB">
        <authorList>
            <consortium name="WormBaseParasite"/>
        </authorList>
    </citation>
    <scope>IDENTIFICATION</scope>
</reference>
<sequence>MINLDFGDILPFLQMCVDFVFSSDFATDAVLEQLLISAFVYLAVNAENSAEIMQLILEILFSDNIVIAHRCKCLMSAVISNYCVVNVQNHSNLFSFIGGLTPATLADKNTTSAEGFNMGVVIQSAVNGFKPAIVYELENQINKEKGIPVQLKPLSDFEDFNRKMAWIGQLLLALVSRFDICNYDGVRCLAPAQTILFLMGQHAPDQLTDLIDYLISGLDFNKVQTERTMKAERDQVILRLIYVILVQCTSHNWPSRNNRKSSEERLHQVTVPKSEELTAILSAANISAVAPAGSIDDGDDAEAGGESDLEQMEGTELAGDISSSSRDATPQQDDIDMNVIPQVESKEHEESSVTPEPQVALAVKVARTL</sequence>
<evidence type="ECO:0000313" key="3">
    <source>
        <dbReference type="Proteomes" id="UP000267606"/>
    </source>
</evidence>
<keyword evidence="3" id="KW-1185">Reference proteome</keyword>
<reference evidence="2 3" key="2">
    <citation type="submission" date="2018-11" db="EMBL/GenBank/DDBJ databases">
        <authorList>
            <consortium name="Pathogen Informatics"/>
        </authorList>
    </citation>
    <scope>NUCLEOTIDE SEQUENCE [LARGE SCALE GENOMIC DNA]</scope>
</reference>
<feature type="region of interest" description="Disordered" evidence="1">
    <location>
        <begin position="291"/>
        <end position="358"/>
    </location>
</feature>
<dbReference type="AlphaFoldDB" id="A0A183HGU5"/>